<reference evidence="2" key="1">
    <citation type="journal article" date="2019" name="Int. J. Syst. Evol. Microbiol.">
        <title>The Global Catalogue of Microorganisms (GCM) 10K type strain sequencing project: providing services to taxonomists for standard genome sequencing and annotation.</title>
        <authorList>
            <consortium name="The Broad Institute Genomics Platform"/>
            <consortium name="The Broad Institute Genome Sequencing Center for Infectious Disease"/>
            <person name="Wu L."/>
            <person name="Ma J."/>
        </authorList>
    </citation>
    <scope>NUCLEOTIDE SEQUENCE [LARGE SCALE GENOMIC DNA]</scope>
    <source>
        <strain evidence="2">KCTC 52416</strain>
    </source>
</reference>
<evidence type="ECO:0000313" key="1">
    <source>
        <dbReference type="EMBL" id="MFC3197478.1"/>
    </source>
</evidence>
<name>A0ABV7JH94_9SPHI</name>
<evidence type="ECO:0000313" key="2">
    <source>
        <dbReference type="Proteomes" id="UP001595526"/>
    </source>
</evidence>
<proteinExistence type="predicted"/>
<dbReference type="RefSeq" id="WP_379021199.1">
    <property type="nucleotide sequence ID" value="NZ_JBHRTA010000022.1"/>
</dbReference>
<dbReference type="Proteomes" id="UP001595526">
    <property type="component" value="Unassembled WGS sequence"/>
</dbReference>
<protein>
    <submittedName>
        <fullName evidence="1">SRPBCC family protein</fullName>
    </submittedName>
</protein>
<comment type="caution">
    <text evidence="1">The sequence shown here is derived from an EMBL/GenBank/DDBJ whole genome shotgun (WGS) entry which is preliminary data.</text>
</comment>
<dbReference type="Gene3D" id="3.30.530.20">
    <property type="match status" value="1"/>
</dbReference>
<dbReference type="SUPFAM" id="SSF55961">
    <property type="entry name" value="Bet v1-like"/>
    <property type="match status" value="1"/>
</dbReference>
<accession>A0ABV7JH94</accession>
<organism evidence="1 2">
    <name type="scientific">Parapedobacter deserti</name>
    <dbReference type="NCBI Taxonomy" id="1912957"/>
    <lineage>
        <taxon>Bacteria</taxon>
        <taxon>Pseudomonadati</taxon>
        <taxon>Bacteroidota</taxon>
        <taxon>Sphingobacteriia</taxon>
        <taxon>Sphingobacteriales</taxon>
        <taxon>Sphingobacteriaceae</taxon>
        <taxon>Parapedobacter</taxon>
    </lineage>
</organism>
<keyword evidence="2" id="KW-1185">Reference proteome</keyword>
<dbReference type="EMBL" id="JBHRTA010000022">
    <property type="protein sequence ID" value="MFC3197478.1"/>
    <property type="molecule type" value="Genomic_DNA"/>
</dbReference>
<gene>
    <name evidence="1" type="ORF">ACFOET_07620</name>
</gene>
<sequence length="133" mass="14974">MTVIDNQVVVNRPVAEVYGFLADCNNHQQLMPEEAYNWSSTRDTASFAIKNMAKLSIKVNNRNENSEVVFGPSEKVPFDVTLRWRVEPQGDHATLASLVVEAELNMMMKMLAAKPLQKLVDAQVGKLKEILEK</sequence>
<dbReference type="InterPro" id="IPR023393">
    <property type="entry name" value="START-like_dom_sf"/>
</dbReference>